<dbReference type="InterPro" id="IPR052185">
    <property type="entry name" value="IPC_Synthase-Related"/>
</dbReference>
<evidence type="ECO:0000313" key="11">
    <source>
        <dbReference type="EMBL" id="CAF4268083.1"/>
    </source>
</evidence>
<dbReference type="EMBL" id="CAJOBI010007832">
    <property type="protein sequence ID" value="CAF4096231.1"/>
    <property type="molecule type" value="Genomic_DNA"/>
</dbReference>
<dbReference type="EMBL" id="CAJNOV010002810">
    <property type="protein sequence ID" value="CAF1116979.1"/>
    <property type="molecule type" value="Genomic_DNA"/>
</dbReference>
<evidence type="ECO:0000256" key="5">
    <source>
        <dbReference type="SAM" id="Phobius"/>
    </source>
</evidence>
<feature type="transmembrane region" description="Helical" evidence="5">
    <location>
        <begin position="294"/>
        <end position="314"/>
    </location>
</feature>
<dbReference type="PANTHER" id="PTHR31310:SF7">
    <property type="entry name" value="PA-PHOSPHATASE RELATED-FAMILY PROTEIN DDB_G0268928"/>
    <property type="match status" value="1"/>
</dbReference>
<dbReference type="OrthoDB" id="5784at2759"/>
<evidence type="ECO:0000313" key="9">
    <source>
        <dbReference type="EMBL" id="CAF1924826.1"/>
    </source>
</evidence>
<keyword evidence="4 5" id="KW-0472">Membrane</keyword>
<dbReference type="EMBL" id="CAJNRE010000246">
    <property type="protein sequence ID" value="CAF1924826.1"/>
    <property type="molecule type" value="Genomic_DNA"/>
</dbReference>
<feature type="transmembrane region" description="Helical" evidence="5">
    <location>
        <begin position="417"/>
        <end position="436"/>
    </location>
</feature>
<comment type="subcellular location">
    <subcellularLocation>
        <location evidence="1">Membrane</location>
        <topology evidence="1">Multi-pass membrane protein</topology>
    </subcellularLocation>
</comment>
<dbReference type="Proteomes" id="UP000663824">
    <property type="component" value="Unassembled WGS sequence"/>
</dbReference>
<evidence type="ECO:0000256" key="2">
    <source>
        <dbReference type="ARBA" id="ARBA00022692"/>
    </source>
</evidence>
<organism evidence="8 12">
    <name type="scientific">Rotaria magnacalcarata</name>
    <dbReference type="NCBI Taxonomy" id="392030"/>
    <lineage>
        <taxon>Eukaryota</taxon>
        <taxon>Metazoa</taxon>
        <taxon>Spiralia</taxon>
        <taxon>Gnathifera</taxon>
        <taxon>Rotifera</taxon>
        <taxon>Eurotatoria</taxon>
        <taxon>Bdelloidea</taxon>
        <taxon>Philodinida</taxon>
        <taxon>Philodinidae</taxon>
        <taxon>Rotaria</taxon>
    </lineage>
</organism>
<feature type="domain" description="Inositolphosphotransferase Aur1/Ipt1" evidence="6">
    <location>
        <begin position="286"/>
        <end position="457"/>
    </location>
</feature>
<feature type="transmembrane region" description="Helical" evidence="5">
    <location>
        <begin position="184"/>
        <end position="215"/>
    </location>
</feature>
<feature type="transmembrane region" description="Helical" evidence="5">
    <location>
        <begin position="326"/>
        <end position="344"/>
    </location>
</feature>
<evidence type="ECO:0000313" key="12">
    <source>
        <dbReference type="Proteomes" id="UP000663834"/>
    </source>
</evidence>
<comment type="caution">
    <text evidence="8">The sequence shown here is derived from an EMBL/GenBank/DDBJ whole genome shotgun (WGS) entry which is preliminary data.</text>
</comment>
<protein>
    <recommendedName>
        <fullName evidence="6">Inositolphosphotransferase Aur1/Ipt1 domain-containing protein</fullName>
    </recommendedName>
</protein>
<dbReference type="GO" id="GO:0016020">
    <property type="term" value="C:membrane"/>
    <property type="evidence" value="ECO:0007669"/>
    <property type="project" value="UniProtKB-SubCell"/>
</dbReference>
<dbReference type="Proteomes" id="UP000663855">
    <property type="component" value="Unassembled WGS sequence"/>
</dbReference>
<dbReference type="CDD" id="cd03386">
    <property type="entry name" value="PAP2_Aur1_like"/>
    <property type="match status" value="1"/>
</dbReference>
<dbReference type="Gene3D" id="1.20.144.10">
    <property type="entry name" value="Phosphatidic acid phosphatase type 2/haloperoxidase"/>
    <property type="match status" value="1"/>
</dbReference>
<dbReference type="PANTHER" id="PTHR31310">
    <property type="match status" value="1"/>
</dbReference>
<evidence type="ECO:0000259" key="6">
    <source>
        <dbReference type="Pfam" id="PF14378"/>
    </source>
</evidence>
<dbReference type="Proteomes" id="UP000663834">
    <property type="component" value="Unassembled WGS sequence"/>
</dbReference>
<evidence type="ECO:0000313" key="10">
    <source>
        <dbReference type="EMBL" id="CAF4096231.1"/>
    </source>
</evidence>
<feature type="transmembrane region" description="Helical" evidence="5">
    <location>
        <begin position="442"/>
        <end position="462"/>
    </location>
</feature>
<dbReference type="Pfam" id="PF14378">
    <property type="entry name" value="PAP2_3"/>
    <property type="match status" value="1"/>
</dbReference>
<evidence type="ECO:0000313" key="7">
    <source>
        <dbReference type="EMBL" id="CAF1116979.1"/>
    </source>
</evidence>
<dbReference type="AlphaFoldDB" id="A0A815U595"/>
<keyword evidence="2 5" id="KW-0812">Transmembrane</keyword>
<evidence type="ECO:0000313" key="8">
    <source>
        <dbReference type="EMBL" id="CAF1511642.1"/>
    </source>
</evidence>
<feature type="transmembrane region" description="Helical" evidence="5">
    <location>
        <begin position="227"/>
        <end position="248"/>
    </location>
</feature>
<gene>
    <name evidence="11" type="ORF">BYL167_LOCUS26211</name>
    <name evidence="7" type="ORF">CJN711_LOCUS7888</name>
    <name evidence="8" type="ORF">KQP761_LOCUS15191</name>
    <name evidence="9" type="ORF">MBJ925_LOCUS3181</name>
    <name evidence="10" type="ORF">SMN809_LOCUS17110</name>
</gene>
<dbReference type="EMBL" id="CAJOBH010029305">
    <property type="protein sequence ID" value="CAF4268083.1"/>
    <property type="molecule type" value="Genomic_DNA"/>
</dbReference>
<keyword evidence="3 5" id="KW-1133">Transmembrane helix</keyword>
<evidence type="ECO:0000256" key="1">
    <source>
        <dbReference type="ARBA" id="ARBA00004141"/>
    </source>
</evidence>
<evidence type="ECO:0000256" key="4">
    <source>
        <dbReference type="ARBA" id="ARBA00023136"/>
    </source>
</evidence>
<feature type="transmembrane region" description="Helical" evidence="5">
    <location>
        <begin position="392"/>
        <end position="410"/>
    </location>
</feature>
<dbReference type="Proteomes" id="UP000676336">
    <property type="component" value="Unassembled WGS sequence"/>
</dbReference>
<evidence type="ECO:0000256" key="3">
    <source>
        <dbReference type="ARBA" id="ARBA00022989"/>
    </source>
</evidence>
<proteinExistence type="predicted"/>
<dbReference type="EMBL" id="CAJNOW010007360">
    <property type="protein sequence ID" value="CAF1511642.1"/>
    <property type="molecule type" value="Genomic_DNA"/>
</dbReference>
<dbReference type="InterPro" id="IPR026841">
    <property type="entry name" value="Aur1/Ipt1"/>
</dbReference>
<dbReference type="Proteomes" id="UP000681967">
    <property type="component" value="Unassembled WGS sequence"/>
</dbReference>
<name>A0A815U595_9BILA</name>
<sequence length="479" mass="55179">MRFYNPLYTRKWSKILAPFSTFITQLGKQLGLQSILGKNSNDDSSINMDSLSNEHLLPSHHDNDSTPSMNILSTFFSTFTPPSRPCTRSKSSYGKLAHNSNTKISKCYKKLRNGDAKYHETNTIYHQLNIHPTNDENNNQTKREANQNSVTIDLFPLRPLQSKESLVDDDDLNKTKCIFTTEHFIWIFILTMLYFTWFILIAGISIVPIIIYLVLMTLYLLSDRTRRFALAIIIYFTYLFLYDALHLIPNYTVSQVHIRDVYSIEKKLFGVFHNGHLMTLNEYFKIHHVPILDILSGLCYLSWIPIPIAYSLYLYRYRSKRDYIDFALTFLLTNILGFVIYYIAPAAPPWYIELYGFNMNMKAPGSPAGFIQFDKLTGIKVFSSMYSKNANVFAAIPSLHAAYPLITVLYGSLSKRLWVHIGFVLFTLSVWLSAVYSRHHYVLDVLAGGSCAVVAYILYRLVSRIPTINRLLVAYSKLI</sequence>
<accession>A0A815U595</accession>
<reference evidence="8" key="1">
    <citation type="submission" date="2021-02" db="EMBL/GenBank/DDBJ databases">
        <authorList>
            <person name="Nowell W R."/>
        </authorList>
    </citation>
    <scope>NUCLEOTIDE SEQUENCE</scope>
</reference>